<sequence>MPLRECLACRGLHRGTGPRCGPCTTQQDRARDAARGTTTERGLGWSHQQAAKLVLTDATTCAICGLPPTEDNPLTAGHIIARVDGGTNELDNYQPECQRCNYGKRQHGR</sequence>
<dbReference type="InterPro" id="IPR002711">
    <property type="entry name" value="HNH"/>
</dbReference>
<reference evidence="3" key="1">
    <citation type="journal article" date="2019" name="Int. J. Syst. Evol. Microbiol.">
        <title>The Global Catalogue of Microorganisms (GCM) 10K type strain sequencing project: providing services to taxonomists for standard genome sequencing and annotation.</title>
        <authorList>
            <consortium name="The Broad Institute Genomics Platform"/>
            <consortium name="The Broad Institute Genome Sequencing Center for Infectious Disease"/>
            <person name="Wu L."/>
            <person name="Ma J."/>
        </authorList>
    </citation>
    <scope>NUCLEOTIDE SEQUENCE [LARGE SCALE GENOMIC DNA]</scope>
    <source>
        <strain evidence="3">TBRC 7912</strain>
    </source>
</reference>
<protein>
    <submittedName>
        <fullName evidence="2">HNH endonuclease</fullName>
    </submittedName>
</protein>
<feature type="domain" description="HNH nuclease" evidence="1">
    <location>
        <begin position="49"/>
        <end position="102"/>
    </location>
</feature>
<name>A0ABV8FFT1_9ACTN</name>
<dbReference type="InterPro" id="IPR003615">
    <property type="entry name" value="HNH_nuc"/>
</dbReference>
<dbReference type="EMBL" id="JBHSBC010000067">
    <property type="protein sequence ID" value="MFC3986805.1"/>
    <property type="molecule type" value="Genomic_DNA"/>
</dbReference>
<dbReference type="Gene3D" id="1.10.30.50">
    <property type="match status" value="1"/>
</dbReference>
<organism evidence="2 3">
    <name type="scientific">Streptosporangium jomthongense</name>
    <dbReference type="NCBI Taxonomy" id="1193683"/>
    <lineage>
        <taxon>Bacteria</taxon>
        <taxon>Bacillati</taxon>
        <taxon>Actinomycetota</taxon>
        <taxon>Actinomycetes</taxon>
        <taxon>Streptosporangiales</taxon>
        <taxon>Streptosporangiaceae</taxon>
        <taxon>Streptosporangium</taxon>
    </lineage>
</organism>
<accession>A0ABV8FFT1</accession>
<keyword evidence="2" id="KW-0540">Nuclease</keyword>
<dbReference type="GO" id="GO:0004519">
    <property type="term" value="F:endonuclease activity"/>
    <property type="evidence" value="ECO:0007669"/>
    <property type="project" value="UniProtKB-KW"/>
</dbReference>
<comment type="caution">
    <text evidence="2">The sequence shown here is derived from an EMBL/GenBank/DDBJ whole genome shotgun (WGS) entry which is preliminary data.</text>
</comment>
<evidence type="ECO:0000313" key="2">
    <source>
        <dbReference type="EMBL" id="MFC3986805.1"/>
    </source>
</evidence>
<dbReference type="SMART" id="SM00507">
    <property type="entry name" value="HNHc"/>
    <property type="match status" value="1"/>
</dbReference>
<evidence type="ECO:0000259" key="1">
    <source>
        <dbReference type="SMART" id="SM00507"/>
    </source>
</evidence>
<gene>
    <name evidence="2" type="ORF">ACFOYY_42215</name>
</gene>
<keyword evidence="3" id="KW-1185">Reference proteome</keyword>
<dbReference type="Proteomes" id="UP001595698">
    <property type="component" value="Unassembled WGS sequence"/>
</dbReference>
<dbReference type="CDD" id="cd00085">
    <property type="entry name" value="HNHc"/>
    <property type="match status" value="1"/>
</dbReference>
<evidence type="ECO:0000313" key="3">
    <source>
        <dbReference type="Proteomes" id="UP001595698"/>
    </source>
</evidence>
<proteinExistence type="predicted"/>
<keyword evidence="2" id="KW-0378">Hydrolase</keyword>
<dbReference type="RefSeq" id="WP_386197153.1">
    <property type="nucleotide sequence ID" value="NZ_JBHSBC010000067.1"/>
</dbReference>
<dbReference type="Pfam" id="PF01844">
    <property type="entry name" value="HNH"/>
    <property type="match status" value="1"/>
</dbReference>
<keyword evidence="2" id="KW-0255">Endonuclease</keyword>